<dbReference type="SUPFAM" id="SSF111369">
    <property type="entry name" value="HlyD-like secretion proteins"/>
    <property type="match status" value="2"/>
</dbReference>
<evidence type="ECO:0000256" key="1">
    <source>
        <dbReference type="ARBA" id="ARBA00004196"/>
    </source>
</evidence>
<dbReference type="Proteomes" id="UP000007383">
    <property type="component" value="Chromosome"/>
</dbReference>
<keyword evidence="7" id="KW-1185">Reference proteome</keyword>
<evidence type="ECO:0000313" key="7">
    <source>
        <dbReference type="Proteomes" id="UP000007383"/>
    </source>
</evidence>
<feature type="region of interest" description="Disordered" evidence="4">
    <location>
        <begin position="322"/>
        <end position="344"/>
    </location>
</feature>
<dbReference type="STRING" id="889378.Spiaf_0996"/>
<dbReference type="PROSITE" id="PS51257">
    <property type="entry name" value="PROKAR_LIPOPROTEIN"/>
    <property type="match status" value="1"/>
</dbReference>
<dbReference type="Gene3D" id="1.10.287.470">
    <property type="entry name" value="Helix hairpin bin"/>
    <property type="match status" value="1"/>
</dbReference>
<sequence length="344" mass="38578">MFHTKLKLDIVLLAVLLFAVLLITGCDKLPWVTKESRALWSSGTLEGISILVSAEVRGTVSRVHITEGERYEEGEMLLTLDSPELDIERSIRILDRDIAAAQRRQLAIGARTEDIREAQARVRRAERDRQQASDDYDRMARLLESGSIPRSQYESAEVALTRAEAEYETATQTLERIENLTRPEEFEIASLRSDQASLAVDRAELNAARREIRIPRSAWLDTVLVETGELVQPGQPVARLIDRDLLTLTVYISQQDLGKVSVGDPAEVRVDAWPEERFDGTVRRIAEEAEFTPGNIQTRDDRARLVFAVEVAIPNSSLRLRPGMGAEAEFPGSERSVSTEGRDD</sequence>
<dbReference type="eggNOG" id="COG0845">
    <property type="taxonomic scope" value="Bacteria"/>
</dbReference>
<comment type="subcellular location">
    <subcellularLocation>
        <location evidence="1">Cell envelope</location>
    </subcellularLocation>
</comment>
<evidence type="ECO:0000313" key="6">
    <source>
        <dbReference type="EMBL" id="AFG37084.1"/>
    </source>
</evidence>
<evidence type="ECO:0000256" key="2">
    <source>
        <dbReference type="ARBA" id="ARBA00023054"/>
    </source>
</evidence>
<dbReference type="KEGG" id="sfc:Spiaf_0996"/>
<evidence type="ECO:0000259" key="5">
    <source>
        <dbReference type="Pfam" id="PF25954"/>
    </source>
</evidence>
<gene>
    <name evidence="6" type="ordered locus">Spiaf_0996</name>
</gene>
<proteinExistence type="predicted"/>
<feature type="coiled-coil region" evidence="3">
    <location>
        <begin position="108"/>
        <end position="180"/>
    </location>
</feature>
<name>H9UHU1_SPIAZ</name>
<accession>H9UHU1</accession>
<dbReference type="GO" id="GO:0030313">
    <property type="term" value="C:cell envelope"/>
    <property type="evidence" value="ECO:0007669"/>
    <property type="project" value="UniProtKB-SubCell"/>
</dbReference>
<dbReference type="PANTHER" id="PTHR32347:SF23">
    <property type="entry name" value="BLL5650 PROTEIN"/>
    <property type="match status" value="1"/>
</dbReference>
<protein>
    <submittedName>
        <fullName evidence="6">Multidrug resistance efflux pump</fullName>
    </submittedName>
</protein>
<feature type="compositionally biased region" description="Polar residues" evidence="4">
    <location>
        <begin position="335"/>
        <end position="344"/>
    </location>
</feature>
<dbReference type="PANTHER" id="PTHR32347">
    <property type="entry name" value="EFFLUX SYSTEM COMPONENT YKNX-RELATED"/>
    <property type="match status" value="1"/>
</dbReference>
<keyword evidence="2 3" id="KW-0175">Coiled coil</keyword>
<dbReference type="InterPro" id="IPR050465">
    <property type="entry name" value="UPF0194_transport"/>
</dbReference>
<dbReference type="HOGENOM" id="CLU_018816_6_3_12"/>
<feature type="domain" description="CusB-like beta-barrel" evidence="5">
    <location>
        <begin position="249"/>
        <end position="330"/>
    </location>
</feature>
<dbReference type="EMBL" id="CP003282">
    <property type="protein sequence ID" value="AFG37084.1"/>
    <property type="molecule type" value="Genomic_DNA"/>
</dbReference>
<dbReference type="Gene3D" id="2.40.30.170">
    <property type="match status" value="1"/>
</dbReference>
<evidence type="ECO:0000256" key="4">
    <source>
        <dbReference type="SAM" id="MobiDB-lite"/>
    </source>
</evidence>
<evidence type="ECO:0000256" key="3">
    <source>
        <dbReference type="SAM" id="Coils"/>
    </source>
</evidence>
<dbReference type="AlphaFoldDB" id="H9UHU1"/>
<dbReference type="OrthoDB" id="9778236at2"/>
<dbReference type="InterPro" id="IPR058792">
    <property type="entry name" value="Beta-barrel_RND_2"/>
</dbReference>
<organism evidence="6 7">
    <name type="scientific">Spirochaeta africana (strain ATCC 700263 / DSM 8902 / Z-7692)</name>
    <dbReference type="NCBI Taxonomy" id="889378"/>
    <lineage>
        <taxon>Bacteria</taxon>
        <taxon>Pseudomonadati</taxon>
        <taxon>Spirochaetota</taxon>
        <taxon>Spirochaetia</taxon>
        <taxon>Spirochaetales</taxon>
        <taxon>Spirochaetaceae</taxon>
        <taxon>Spirochaeta</taxon>
    </lineage>
</organism>
<reference evidence="7" key="1">
    <citation type="journal article" date="2013" name="Stand. Genomic Sci.">
        <title>Complete genome sequence of the halophilic bacterium Spirochaeta africana type strain (Z-7692(T)) from the alkaline Lake Magadi in the East African Rift.</title>
        <authorList>
            <person name="Liolos K."/>
            <person name="Abt B."/>
            <person name="Scheuner C."/>
            <person name="Teshima H."/>
            <person name="Held B."/>
            <person name="Lapidus A."/>
            <person name="Nolan M."/>
            <person name="Lucas S."/>
            <person name="Deshpande S."/>
            <person name="Cheng J.F."/>
            <person name="Tapia R."/>
            <person name="Goodwin L.A."/>
            <person name="Pitluck S."/>
            <person name="Pagani I."/>
            <person name="Ivanova N."/>
            <person name="Mavromatis K."/>
            <person name="Mikhailova N."/>
            <person name="Huntemann M."/>
            <person name="Pati A."/>
            <person name="Chen A."/>
            <person name="Palaniappan K."/>
            <person name="Land M."/>
            <person name="Rohde M."/>
            <person name="Tindall B.J."/>
            <person name="Detter J.C."/>
            <person name="Goker M."/>
            <person name="Bristow J."/>
            <person name="Eisen J.A."/>
            <person name="Markowitz V."/>
            <person name="Hugenholtz P."/>
            <person name="Woyke T."/>
            <person name="Klenk H.P."/>
            <person name="Kyrpides N.C."/>
        </authorList>
    </citation>
    <scope>NUCLEOTIDE SEQUENCE</scope>
    <source>
        <strain evidence="7">ATCC 700263 / DSM 8902 / Z-7692</strain>
    </source>
</reference>
<dbReference type="PATRIC" id="fig|889378.3.peg.1001"/>
<dbReference type="Pfam" id="PF25954">
    <property type="entry name" value="Beta-barrel_RND_2"/>
    <property type="match status" value="1"/>
</dbReference>